<dbReference type="EMBL" id="CAUWAG010000003">
    <property type="protein sequence ID" value="CAJ2501368.1"/>
    <property type="molecule type" value="Genomic_DNA"/>
</dbReference>
<dbReference type="Proteomes" id="UP001295740">
    <property type="component" value="Unassembled WGS sequence"/>
</dbReference>
<sequence>MPLITKFSCTCKSCYDRGSRCSGLQALDYHSDVVGLILSGDQSMIRVCAGVGVQRVDKTCHSTLLMFHSDVIQREIRCQAELGCRTAVIEFLSLTEKQVRFLDAAITWCYTGKTNIQFEEADDHEDMWNFAVDLEMPGLANYCMKLIIQKYSWADIKGERLIRENHARYGPEGFRKVCYENRGIPRRNKLLCFVEDLICTRGPLMESAIQGPDRRSYDQSYINLWQNARSEDEVFGNWLNRLGGLCREADAQQWPTHPTQWTKYMMTTPIYAPQNSLTEFLGCYKALPAETTVRRFLRELKDGEVDRNLTRMG</sequence>
<gene>
    <name evidence="1" type="ORF">KHLLAP_LOCUS1836</name>
</gene>
<name>A0AAI8V5J6_9PEZI</name>
<dbReference type="Gene3D" id="3.30.710.10">
    <property type="entry name" value="Potassium Channel Kv1.1, Chain A"/>
    <property type="match status" value="1"/>
</dbReference>
<dbReference type="AlphaFoldDB" id="A0AAI8V5J6"/>
<organism evidence="1 2">
    <name type="scientific">Anthostomella pinea</name>
    <dbReference type="NCBI Taxonomy" id="933095"/>
    <lineage>
        <taxon>Eukaryota</taxon>
        <taxon>Fungi</taxon>
        <taxon>Dikarya</taxon>
        <taxon>Ascomycota</taxon>
        <taxon>Pezizomycotina</taxon>
        <taxon>Sordariomycetes</taxon>
        <taxon>Xylariomycetidae</taxon>
        <taxon>Xylariales</taxon>
        <taxon>Xylariaceae</taxon>
        <taxon>Anthostomella</taxon>
    </lineage>
</organism>
<comment type="caution">
    <text evidence="1">The sequence shown here is derived from an EMBL/GenBank/DDBJ whole genome shotgun (WGS) entry which is preliminary data.</text>
</comment>
<protein>
    <submittedName>
        <fullName evidence="1">Uu.00g042210.m01.CDS01</fullName>
    </submittedName>
</protein>
<accession>A0AAI8V5J6</accession>
<evidence type="ECO:0000313" key="2">
    <source>
        <dbReference type="Proteomes" id="UP001295740"/>
    </source>
</evidence>
<reference evidence="1" key="1">
    <citation type="submission" date="2023-10" db="EMBL/GenBank/DDBJ databases">
        <authorList>
            <person name="Hackl T."/>
        </authorList>
    </citation>
    <scope>NUCLEOTIDE SEQUENCE</scope>
</reference>
<dbReference type="InterPro" id="IPR011333">
    <property type="entry name" value="SKP1/BTB/POZ_sf"/>
</dbReference>
<proteinExistence type="predicted"/>
<evidence type="ECO:0000313" key="1">
    <source>
        <dbReference type="EMBL" id="CAJ2501368.1"/>
    </source>
</evidence>
<keyword evidence="2" id="KW-1185">Reference proteome</keyword>